<dbReference type="InterPro" id="IPR029032">
    <property type="entry name" value="AhpD-like"/>
</dbReference>
<dbReference type="Gene3D" id="1.20.1290.10">
    <property type="entry name" value="AhpD-like"/>
    <property type="match status" value="1"/>
</dbReference>
<gene>
    <name evidence="1" type="ORF">KK083_00470</name>
</gene>
<dbReference type="Proteomes" id="UP001319200">
    <property type="component" value="Unassembled WGS sequence"/>
</dbReference>
<dbReference type="PANTHER" id="PTHR34846:SF10">
    <property type="entry name" value="CYTOPLASMIC PROTEIN"/>
    <property type="match status" value="1"/>
</dbReference>
<reference evidence="1 2" key="1">
    <citation type="submission" date="2021-05" db="EMBL/GenBank/DDBJ databases">
        <title>A Polyphasic approach of four new species of the genus Ohtaekwangia: Ohtaekwangia histidinii sp. nov., Ohtaekwangia cretensis sp. nov., Ohtaekwangia indiensis sp. nov., Ohtaekwangia reichenbachii sp. nov. from diverse environment.</title>
        <authorList>
            <person name="Octaviana S."/>
        </authorList>
    </citation>
    <scope>NUCLEOTIDE SEQUENCE [LARGE SCALE GENOMIC DNA]</scope>
    <source>
        <strain evidence="1 2">PWU4</strain>
    </source>
</reference>
<evidence type="ECO:0000313" key="2">
    <source>
        <dbReference type="Proteomes" id="UP001319200"/>
    </source>
</evidence>
<accession>A0AAP2DFA1</accession>
<dbReference type="AlphaFoldDB" id="A0AAP2DFA1"/>
<dbReference type="SUPFAM" id="SSF69118">
    <property type="entry name" value="AhpD-like"/>
    <property type="match status" value="1"/>
</dbReference>
<protein>
    <submittedName>
        <fullName evidence="1">Carboxymuconolactone decarboxylase family protein</fullName>
    </submittedName>
</protein>
<dbReference type="RefSeq" id="WP_254158858.1">
    <property type="nucleotide sequence ID" value="NZ_JAHESF010000001.1"/>
</dbReference>
<organism evidence="1 2">
    <name type="scientific">Chryseosolibacter histidini</name>
    <dbReference type="NCBI Taxonomy" id="2782349"/>
    <lineage>
        <taxon>Bacteria</taxon>
        <taxon>Pseudomonadati</taxon>
        <taxon>Bacteroidota</taxon>
        <taxon>Cytophagia</taxon>
        <taxon>Cytophagales</taxon>
        <taxon>Chryseotaleaceae</taxon>
        <taxon>Chryseosolibacter</taxon>
    </lineage>
</organism>
<dbReference type="PANTHER" id="PTHR34846">
    <property type="entry name" value="4-CARBOXYMUCONOLACTONE DECARBOXYLASE FAMILY PROTEIN (AFU_ORTHOLOGUE AFUA_6G11590)"/>
    <property type="match status" value="1"/>
</dbReference>
<sequence length="198" mass="22805">MKTKLAPIEKPSGLMMKFVYWMTRKKYGKVMTPLKVISARLPLSFGLFVQKLEKLEKKYQLPQYLAVLVRTHVAQLNVCGFCIDIGKMQAITHYPDQQEKFFNVSTFKTSPLFTAGEKAALLFAEELTLYKKISDETFAEAQKHFSERELVEIAWAVTREHIYNLMNRAFDIESDGFCQIPAPWPDTKRSKDVVVTAL</sequence>
<evidence type="ECO:0000313" key="1">
    <source>
        <dbReference type="EMBL" id="MBT1695326.1"/>
    </source>
</evidence>
<keyword evidence="2" id="KW-1185">Reference proteome</keyword>
<comment type="caution">
    <text evidence="1">The sequence shown here is derived from an EMBL/GenBank/DDBJ whole genome shotgun (WGS) entry which is preliminary data.</text>
</comment>
<dbReference type="EMBL" id="JAHESF010000001">
    <property type="protein sequence ID" value="MBT1695326.1"/>
    <property type="molecule type" value="Genomic_DNA"/>
</dbReference>
<proteinExistence type="predicted"/>
<name>A0AAP2DFA1_9BACT</name>